<evidence type="ECO:0008006" key="4">
    <source>
        <dbReference type="Google" id="ProtNLM"/>
    </source>
</evidence>
<dbReference type="HOGENOM" id="CLU_086263_0_0_0"/>
<gene>
    <name evidence="2" type="ordered locus">Plim_2464</name>
</gene>
<dbReference type="NCBIfam" id="TIGR02117">
    <property type="entry name" value="chp_urease_rgn"/>
    <property type="match status" value="1"/>
</dbReference>
<organism evidence="2 3">
    <name type="scientific">Planctopirus limnophila (strain ATCC 43296 / DSM 3776 / IFAM 1008 / Mu 290)</name>
    <name type="common">Planctomyces limnophilus</name>
    <dbReference type="NCBI Taxonomy" id="521674"/>
    <lineage>
        <taxon>Bacteria</taxon>
        <taxon>Pseudomonadati</taxon>
        <taxon>Planctomycetota</taxon>
        <taxon>Planctomycetia</taxon>
        <taxon>Planctomycetales</taxon>
        <taxon>Planctomycetaceae</taxon>
        <taxon>Planctopirus</taxon>
    </lineage>
</organism>
<dbReference type="eggNOG" id="ENOG502Z9A2">
    <property type="taxonomic scope" value="Bacteria"/>
</dbReference>
<dbReference type="EMBL" id="CP001744">
    <property type="protein sequence ID" value="ADG68290.1"/>
    <property type="molecule type" value="Genomic_DNA"/>
</dbReference>
<keyword evidence="1" id="KW-0812">Transmembrane</keyword>
<reference evidence="2 3" key="1">
    <citation type="journal article" date="2010" name="Stand. Genomic Sci.">
        <title>Complete genome sequence of Planctomyces limnophilus type strain (Mu 290).</title>
        <authorList>
            <person name="Labutti K."/>
            <person name="Sikorski J."/>
            <person name="Schneider S."/>
            <person name="Nolan M."/>
            <person name="Lucas S."/>
            <person name="Glavina Del Rio T."/>
            <person name="Tice H."/>
            <person name="Cheng J.F."/>
            <person name="Goodwin L."/>
            <person name="Pitluck S."/>
            <person name="Liolios K."/>
            <person name="Ivanova N."/>
            <person name="Mavromatis K."/>
            <person name="Mikhailova N."/>
            <person name="Pati A."/>
            <person name="Chen A."/>
            <person name="Palaniappan K."/>
            <person name="Land M."/>
            <person name="Hauser L."/>
            <person name="Chang Y.J."/>
            <person name="Jeffries C.D."/>
            <person name="Tindall B.J."/>
            <person name="Rohde M."/>
            <person name="Goker M."/>
            <person name="Woyke T."/>
            <person name="Bristow J."/>
            <person name="Eisen J.A."/>
            <person name="Markowitz V."/>
            <person name="Hugenholtz P."/>
            <person name="Kyrpides N.C."/>
            <person name="Klenk H.P."/>
            <person name="Lapidus A."/>
        </authorList>
    </citation>
    <scope>NUCLEOTIDE SEQUENCE [LARGE SCALE GENOMIC DNA]</scope>
    <source>
        <strain evidence="3">ATCC 43296 / DSM 3776 / IFAM 1008 / 290</strain>
    </source>
</reference>
<dbReference type="STRING" id="521674.Plim_2464"/>
<proteinExistence type="predicted"/>
<keyword evidence="1" id="KW-0472">Membrane</keyword>
<dbReference type="Pfam" id="PF09601">
    <property type="entry name" value="DUF2459"/>
    <property type="match status" value="1"/>
</dbReference>
<protein>
    <recommendedName>
        <fullName evidence="4">Urease-associated protein</fullName>
    </recommendedName>
</protein>
<evidence type="ECO:0000313" key="3">
    <source>
        <dbReference type="Proteomes" id="UP000002220"/>
    </source>
</evidence>
<feature type="transmembrane region" description="Helical" evidence="1">
    <location>
        <begin position="20"/>
        <end position="40"/>
    </location>
</feature>
<dbReference type="AlphaFoldDB" id="D5SPE6"/>
<name>D5SPE6_PLAL2</name>
<dbReference type="Proteomes" id="UP000002220">
    <property type="component" value="Chromosome"/>
</dbReference>
<dbReference type="RefSeq" id="WP_013110721.1">
    <property type="nucleotide sequence ID" value="NC_014148.1"/>
</dbReference>
<keyword evidence="1" id="KW-1133">Transmembrane helix</keyword>
<dbReference type="KEGG" id="plm:Plim_2464"/>
<evidence type="ECO:0000256" key="1">
    <source>
        <dbReference type="SAM" id="Phobius"/>
    </source>
</evidence>
<dbReference type="OrthoDB" id="211174at2"/>
<sequence length="232" mass="26645">MSSTIPATWFSRFTRWAWRLGKWTFFGALAYAALIVIGLFPVNNDFKPSPEGVEIFVVSTEVHADLIVPVSHELVDWSEEFDPAWFPGDISRYSHVAIGWGDRGFFLDTRTWADLKLSTVINALFWPSRTCLHVDLTQPEYYTTAVSVKLSRDQYRELTQFIKSTFQRDHQGRIIPIPGYSYSQTDTFFEAHGSYHLFNTCNSWVGLALRKAGVRTPWQSTLPHTPTLYLPN</sequence>
<keyword evidence="3" id="KW-1185">Reference proteome</keyword>
<dbReference type="InterPro" id="IPR011727">
    <property type="entry name" value="CHP02117"/>
</dbReference>
<accession>D5SPE6</accession>
<evidence type="ECO:0000313" key="2">
    <source>
        <dbReference type="EMBL" id="ADG68290.1"/>
    </source>
</evidence>